<evidence type="ECO:0000313" key="4">
    <source>
        <dbReference type="Proteomes" id="UP000248021"/>
    </source>
</evidence>
<accession>A0A2V3U221</accession>
<dbReference type="InterPro" id="IPR008462">
    <property type="entry name" value="CsbD"/>
</dbReference>
<name>A0A2V3U221_9HYPH</name>
<organism evidence="3 4">
    <name type="scientific">Chelatococcus asaccharovorans</name>
    <dbReference type="NCBI Taxonomy" id="28210"/>
    <lineage>
        <taxon>Bacteria</taxon>
        <taxon>Pseudomonadati</taxon>
        <taxon>Pseudomonadota</taxon>
        <taxon>Alphaproteobacteria</taxon>
        <taxon>Hyphomicrobiales</taxon>
        <taxon>Chelatococcaceae</taxon>
        <taxon>Chelatococcus</taxon>
    </lineage>
</organism>
<evidence type="ECO:0000259" key="2">
    <source>
        <dbReference type="Pfam" id="PF05532"/>
    </source>
</evidence>
<evidence type="ECO:0000313" key="3">
    <source>
        <dbReference type="EMBL" id="PXW56339.1"/>
    </source>
</evidence>
<feature type="domain" description="CsbD-like" evidence="2">
    <location>
        <begin position="4"/>
        <end position="55"/>
    </location>
</feature>
<evidence type="ECO:0000256" key="1">
    <source>
        <dbReference type="ARBA" id="ARBA00009129"/>
    </source>
</evidence>
<comment type="similarity">
    <text evidence="1">Belongs to the UPF0337 (CsbD) family.</text>
</comment>
<dbReference type="Proteomes" id="UP000248021">
    <property type="component" value="Unassembled WGS sequence"/>
</dbReference>
<proteinExistence type="inferred from homology"/>
<dbReference type="InterPro" id="IPR050423">
    <property type="entry name" value="UPF0337_stress_rsp"/>
</dbReference>
<dbReference type="PANTHER" id="PTHR34977">
    <property type="entry name" value="UPF0337 PROTEIN YJBJ"/>
    <property type="match status" value="1"/>
</dbReference>
<dbReference type="EMBL" id="QJJK01000008">
    <property type="protein sequence ID" value="PXW56339.1"/>
    <property type="molecule type" value="Genomic_DNA"/>
</dbReference>
<comment type="caution">
    <text evidence="3">The sequence shown here is derived from an EMBL/GenBank/DDBJ whole genome shotgun (WGS) entry which is preliminary data.</text>
</comment>
<gene>
    <name evidence="3" type="ORF">C7450_10888</name>
</gene>
<dbReference type="AlphaFoldDB" id="A0A2V3U221"/>
<dbReference type="Pfam" id="PF05532">
    <property type="entry name" value="CsbD"/>
    <property type="match status" value="1"/>
</dbReference>
<dbReference type="PANTHER" id="PTHR34977:SF1">
    <property type="entry name" value="UPF0337 PROTEIN YJBJ"/>
    <property type="match status" value="1"/>
</dbReference>
<keyword evidence="4" id="KW-1185">Reference proteome</keyword>
<protein>
    <submittedName>
        <fullName evidence="3">Uncharacterized protein YjbJ (UPF0337 family)</fullName>
    </submittedName>
</protein>
<dbReference type="Gene3D" id="1.10.1470.10">
    <property type="entry name" value="YjbJ"/>
    <property type="match status" value="1"/>
</dbReference>
<sequence>MNKDEVKGTFTEVAGRAKEAVGDAIGNRRVQTEGMVDQVAGATQHAYGVAKERVADVADAGRAYYDEGVHAIGRRVEEQPVGSLLFAGVIGFAVGWLCRGRQQ</sequence>
<dbReference type="InterPro" id="IPR036629">
    <property type="entry name" value="YjbJ_sf"/>
</dbReference>
<reference evidence="3 4" key="1">
    <citation type="submission" date="2018-05" db="EMBL/GenBank/DDBJ databases">
        <title>Genomic Encyclopedia of Type Strains, Phase IV (KMG-IV): sequencing the most valuable type-strain genomes for metagenomic binning, comparative biology and taxonomic classification.</title>
        <authorList>
            <person name="Goeker M."/>
        </authorList>
    </citation>
    <scope>NUCLEOTIDE SEQUENCE [LARGE SCALE GENOMIC DNA]</scope>
    <source>
        <strain evidence="3 4">DSM 6462</strain>
    </source>
</reference>
<dbReference type="SUPFAM" id="SSF69047">
    <property type="entry name" value="Hypothetical protein YjbJ"/>
    <property type="match status" value="1"/>
</dbReference>
<dbReference type="RefSeq" id="WP_170147329.1">
    <property type="nucleotide sequence ID" value="NZ_JAHBRY010000001.1"/>
</dbReference>